<evidence type="ECO:0000313" key="10">
    <source>
        <dbReference type="Proteomes" id="UP000006048"/>
    </source>
</evidence>
<dbReference type="KEGG" id="tpx:Turpa_2728"/>
<dbReference type="GO" id="GO:0055129">
    <property type="term" value="P:L-proline biosynthetic process"/>
    <property type="evidence" value="ECO:0007669"/>
    <property type="project" value="UniProtKB-UniRule"/>
</dbReference>
<dbReference type="PROSITE" id="PS01223">
    <property type="entry name" value="PROA"/>
    <property type="match status" value="1"/>
</dbReference>
<accession>I4B7W0</accession>
<keyword evidence="3 7" id="KW-0641">Proline biosynthesis</keyword>
<dbReference type="InterPro" id="IPR016162">
    <property type="entry name" value="Ald_DH_N"/>
</dbReference>
<keyword evidence="7" id="KW-0963">Cytoplasm</keyword>
<dbReference type="PANTHER" id="PTHR11063">
    <property type="entry name" value="GLUTAMATE SEMIALDEHYDE DEHYDROGENASE"/>
    <property type="match status" value="1"/>
</dbReference>
<dbReference type="InterPro" id="IPR015590">
    <property type="entry name" value="Aldehyde_DH_dom"/>
</dbReference>
<dbReference type="OrthoDB" id="9809970at2"/>
<proteinExistence type="inferred from homology"/>
<dbReference type="EC" id="1.2.1.41" evidence="7"/>
<organism evidence="9 10">
    <name type="scientific">Turneriella parva (strain ATCC BAA-1111 / DSM 21527 / NCTC 11395 / H)</name>
    <name type="common">Leptospira parva</name>
    <dbReference type="NCBI Taxonomy" id="869212"/>
    <lineage>
        <taxon>Bacteria</taxon>
        <taxon>Pseudomonadati</taxon>
        <taxon>Spirochaetota</taxon>
        <taxon>Spirochaetia</taxon>
        <taxon>Leptospirales</taxon>
        <taxon>Leptospiraceae</taxon>
        <taxon>Turneriella</taxon>
    </lineage>
</organism>
<dbReference type="HAMAP" id="MF_00412">
    <property type="entry name" value="ProA"/>
    <property type="match status" value="1"/>
</dbReference>
<keyword evidence="10" id="KW-1185">Reference proteome</keyword>
<dbReference type="Pfam" id="PF00171">
    <property type="entry name" value="Aldedh"/>
    <property type="match status" value="1"/>
</dbReference>
<evidence type="ECO:0000313" key="9">
    <source>
        <dbReference type="EMBL" id="AFM13367.1"/>
    </source>
</evidence>
<reference evidence="9 10" key="1">
    <citation type="submission" date="2012-06" db="EMBL/GenBank/DDBJ databases">
        <title>The complete chromosome of genome of Turneriella parva DSM 21527.</title>
        <authorList>
            <consortium name="US DOE Joint Genome Institute (JGI-PGF)"/>
            <person name="Lucas S."/>
            <person name="Han J."/>
            <person name="Lapidus A."/>
            <person name="Bruce D."/>
            <person name="Goodwin L."/>
            <person name="Pitluck S."/>
            <person name="Peters L."/>
            <person name="Kyrpides N."/>
            <person name="Mavromatis K."/>
            <person name="Ivanova N."/>
            <person name="Mikhailova N."/>
            <person name="Chertkov O."/>
            <person name="Detter J.C."/>
            <person name="Tapia R."/>
            <person name="Han C."/>
            <person name="Land M."/>
            <person name="Hauser L."/>
            <person name="Markowitz V."/>
            <person name="Cheng J.-F."/>
            <person name="Hugenholtz P."/>
            <person name="Woyke T."/>
            <person name="Wu D."/>
            <person name="Gronow S."/>
            <person name="Wellnitz S."/>
            <person name="Brambilla E."/>
            <person name="Klenk H.-P."/>
            <person name="Eisen J.A."/>
        </authorList>
    </citation>
    <scope>NUCLEOTIDE SEQUENCE [LARGE SCALE GENOMIC DNA]</scope>
    <source>
        <strain evidence="10">ATCC BAA-1111 / DSM 21527 / NCTC 11395 / H</strain>
    </source>
</reference>
<name>I4B7W0_TURPD</name>
<comment type="subcellular location">
    <subcellularLocation>
        <location evidence="7">Cytoplasm</location>
    </subcellularLocation>
</comment>
<comment type="pathway">
    <text evidence="1 7">Amino-acid biosynthesis; L-proline biosynthesis; L-glutamate 5-semialdehyde from L-glutamate: step 2/2.</text>
</comment>
<dbReference type="EMBL" id="CP002959">
    <property type="protein sequence ID" value="AFM13367.1"/>
    <property type="molecule type" value="Genomic_DNA"/>
</dbReference>
<dbReference type="GO" id="GO:0005737">
    <property type="term" value="C:cytoplasm"/>
    <property type="evidence" value="ECO:0007669"/>
    <property type="project" value="UniProtKB-SubCell"/>
</dbReference>
<dbReference type="InterPro" id="IPR016161">
    <property type="entry name" value="Ald_DH/histidinol_DH"/>
</dbReference>
<evidence type="ECO:0000256" key="5">
    <source>
        <dbReference type="ARBA" id="ARBA00023002"/>
    </source>
</evidence>
<evidence type="ECO:0000259" key="8">
    <source>
        <dbReference type="Pfam" id="PF00171"/>
    </source>
</evidence>
<evidence type="ECO:0000256" key="6">
    <source>
        <dbReference type="ARBA" id="ARBA00049024"/>
    </source>
</evidence>
<dbReference type="InterPro" id="IPR016163">
    <property type="entry name" value="Ald_DH_C"/>
</dbReference>
<dbReference type="GO" id="GO:0004350">
    <property type="term" value="F:glutamate-5-semialdehyde dehydrogenase activity"/>
    <property type="evidence" value="ECO:0007669"/>
    <property type="project" value="UniProtKB-UniRule"/>
</dbReference>
<dbReference type="InterPro" id="IPR020593">
    <property type="entry name" value="G-glutamylP_reductase_CS"/>
</dbReference>
<dbReference type="AlphaFoldDB" id="I4B7W0"/>
<evidence type="ECO:0000256" key="4">
    <source>
        <dbReference type="ARBA" id="ARBA00022857"/>
    </source>
</evidence>
<dbReference type="SUPFAM" id="SSF53720">
    <property type="entry name" value="ALDH-like"/>
    <property type="match status" value="1"/>
</dbReference>
<comment type="catalytic activity">
    <reaction evidence="6 7">
        <text>L-glutamate 5-semialdehyde + phosphate + NADP(+) = L-glutamyl 5-phosphate + NADPH + H(+)</text>
        <dbReference type="Rhea" id="RHEA:19541"/>
        <dbReference type="ChEBI" id="CHEBI:15378"/>
        <dbReference type="ChEBI" id="CHEBI:43474"/>
        <dbReference type="ChEBI" id="CHEBI:57783"/>
        <dbReference type="ChEBI" id="CHEBI:58066"/>
        <dbReference type="ChEBI" id="CHEBI:58274"/>
        <dbReference type="ChEBI" id="CHEBI:58349"/>
        <dbReference type="EC" id="1.2.1.41"/>
    </reaction>
</comment>
<evidence type="ECO:0000256" key="7">
    <source>
        <dbReference type="HAMAP-Rule" id="MF_00412"/>
    </source>
</evidence>
<evidence type="ECO:0000256" key="1">
    <source>
        <dbReference type="ARBA" id="ARBA00004985"/>
    </source>
</evidence>
<sequence length="419" mass="45100">MNEYIHKIADNALEVSQDLRVARTSQKNAVLKTLAGLLLEKRSELQAENARDIAYAREANLDASLVDRLTLSDKVLQSMSKALGEIAALPDPVGEVIEGRTLTSGVRLTKVRAPLGVVAMIYESRPNVTTDVGALCLKSGNAVILRGGKEAIHSNRALVNLFHEALKAHDLPAESVQLIEKTERALIVDLVRCVRQIDLVVPRGGEALIQFVTENSLIPVVKHDKGVCNIYIEKDAPLQMAIDIVLNAKTQRPGVCNAAECLLINSGWPHAAELLKALTAKGVKLHSNPAGIAWAAANGASAEPFVNDLGFGHEYLSLAISIRPVHDLDEAVQHILQYGSKHSEAIITNDYTLSQRFIDSLDSAAVFVNCSTRFHDGGEFGLGAEVGIATGKLHVRGPMGLKDLTTTRYVALGSGEVRA</sequence>
<dbReference type="UniPathway" id="UPA00098">
    <property type="reaction ID" value="UER00360"/>
</dbReference>
<comment type="function">
    <text evidence="7">Catalyzes the NADPH-dependent reduction of L-glutamate 5-phosphate into L-glutamate 5-semialdehyde and phosphate. The product spontaneously undergoes cyclization to form 1-pyrroline-5-carboxylate.</text>
</comment>
<dbReference type="CDD" id="cd07079">
    <property type="entry name" value="ALDH_F18-19_ProA-GPR"/>
    <property type="match status" value="1"/>
</dbReference>
<dbReference type="RefSeq" id="WP_014803869.1">
    <property type="nucleotide sequence ID" value="NC_018020.1"/>
</dbReference>
<feature type="domain" description="Aldehyde dehydrogenase" evidence="8">
    <location>
        <begin position="4"/>
        <end position="283"/>
    </location>
</feature>
<protein>
    <recommendedName>
        <fullName evidence="7">Gamma-glutamyl phosphate reductase</fullName>
        <shortName evidence="7">GPR</shortName>
        <ecNumber evidence="7">1.2.1.41</ecNumber>
    </recommendedName>
    <alternativeName>
        <fullName evidence="7">Glutamate-5-semialdehyde dehydrogenase</fullName>
    </alternativeName>
    <alternativeName>
        <fullName evidence="7">Glutamyl-gamma-semialdehyde dehydrogenase</fullName>
        <shortName evidence="7">GSA dehydrogenase</shortName>
    </alternativeName>
</protein>
<dbReference type="Gene3D" id="3.40.309.10">
    <property type="entry name" value="Aldehyde Dehydrogenase, Chain A, domain 2"/>
    <property type="match status" value="1"/>
</dbReference>
<dbReference type="NCBIfam" id="TIGR00407">
    <property type="entry name" value="proA"/>
    <property type="match status" value="1"/>
</dbReference>
<dbReference type="PIRSF" id="PIRSF000151">
    <property type="entry name" value="GPR"/>
    <property type="match status" value="1"/>
</dbReference>
<dbReference type="PATRIC" id="fig|869212.3.peg.2750"/>
<gene>
    <name evidence="7" type="primary">proA</name>
    <name evidence="9" type="ordered locus">Turpa_2728</name>
</gene>
<dbReference type="GO" id="GO:0050661">
    <property type="term" value="F:NADP binding"/>
    <property type="evidence" value="ECO:0007669"/>
    <property type="project" value="InterPro"/>
</dbReference>
<dbReference type="InterPro" id="IPR000965">
    <property type="entry name" value="GPR_dom"/>
</dbReference>
<dbReference type="Proteomes" id="UP000006048">
    <property type="component" value="Chromosome"/>
</dbReference>
<evidence type="ECO:0000256" key="2">
    <source>
        <dbReference type="ARBA" id="ARBA00022605"/>
    </source>
</evidence>
<dbReference type="STRING" id="869212.Turpa_2728"/>
<comment type="similarity">
    <text evidence="7">Belongs to the gamma-glutamyl phosphate reductase family.</text>
</comment>
<dbReference type="InterPro" id="IPR012134">
    <property type="entry name" value="Glu-5-SA_DH"/>
</dbReference>
<keyword evidence="2 7" id="KW-0028">Amino-acid biosynthesis</keyword>
<evidence type="ECO:0000256" key="3">
    <source>
        <dbReference type="ARBA" id="ARBA00022650"/>
    </source>
</evidence>
<dbReference type="PANTHER" id="PTHR11063:SF8">
    <property type="entry name" value="DELTA-1-PYRROLINE-5-CARBOXYLATE SYNTHASE"/>
    <property type="match status" value="1"/>
</dbReference>
<keyword evidence="5 7" id="KW-0560">Oxidoreductase</keyword>
<keyword evidence="4 7" id="KW-0521">NADP</keyword>
<dbReference type="HOGENOM" id="CLU_030231_0_0_12"/>
<dbReference type="Gene3D" id="3.40.605.10">
    <property type="entry name" value="Aldehyde Dehydrogenase, Chain A, domain 1"/>
    <property type="match status" value="1"/>
</dbReference>
<dbReference type="NCBIfam" id="NF001221">
    <property type="entry name" value="PRK00197.1"/>
    <property type="match status" value="1"/>
</dbReference>